<organism evidence="1 2">
    <name type="scientific">Fusobacterium nucleatum subsp. polymorphum</name>
    <name type="common">Fusobacterium polymorphum</name>
    <dbReference type="NCBI Taxonomy" id="76857"/>
    <lineage>
        <taxon>Bacteria</taxon>
        <taxon>Fusobacteriati</taxon>
        <taxon>Fusobacteriota</taxon>
        <taxon>Fusobacteriia</taxon>
        <taxon>Fusobacteriales</taxon>
        <taxon>Fusobacteriaceae</taxon>
        <taxon>Fusobacterium</taxon>
    </lineage>
</organism>
<name>A0A2C5ZCA9_FUSNP</name>
<comment type="caution">
    <text evidence="1">The sequence shown here is derived from an EMBL/GenBank/DDBJ whole genome shotgun (WGS) entry which is preliminary data.</text>
</comment>
<sequence>MILKFCYIKNIKKDIFPHCEAEKKYKFLFYYLHDPHRTIYNNWSTKFFKFSKKVLEENLPRDPSGEDTAVDIEGDKVIMYDIYFDGDEPDELLEVKKEDLIYILDRWIKFLEKPITDENYEEIFEMEDPVVKVLKDNKYVVV</sequence>
<gene>
    <name evidence="1" type="ORF">CA840_06930</name>
</gene>
<dbReference type="EMBL" id="NIRJ01000001">
    <property type="protein sequence ID" value="PHH97059.1"/>
    <property type="molecule type" value="Genomic_DNA"/>
</dbReference>
<accession>A0A2C5ZCA9</accession>
<dbReference type="RefSeq" id="WP_098978940.1">
    <property type="nucleotide sequence ID" value="NZ_NIRJ01000001.1"/>
</dbReference>
<evidence type="ECO:0000313" key="2">
    <source>
        <dbReference type="Proteomes" id="UP000225199"/>
    </source>
</evidence>
<evidence type="ECO:0000313" key="1">
    <source>
        <dbReference type="EMBL" id="PHH97059.1"/>
    </source>
</evidence>
<dbReference type="AlphaFoldDB" id="A0A2C5ZCA9"/>
<dbReference type="Pfam" id="PF17346">
    <property type="entry name" value="DUF5376"/>
    <property type="match status" value="1"/>
</dbReference>
<reference evidence="1 2" key="1">
    <citation type="submission" date="2017-06" db="EMBL/GenBank/DDBJ databases">
        <title>Draft genome sequence of Fusobacterium nucleatum subsp. polymorphum KCOM 1002 (=ChDC F175).</title>
        <authorList>
            <person name="Kook J.-K."/>
            <person name="Park S.-N."/>
            <person name="Lim Y.K."/>
            <person name="Roh H."/>
        </authorList>
    </citation>
    <scope>NUCLEOTIDE SEQUENCE [LARGE SCALE GENOMIC DNA]</scope>
    <source>
        <strain evidence="2">KCOM 1002 (ChDC F175)</strain>
    </source>
</reference>
<proteinExistence type="predicted"/>
<dbReference type="Proteomes" id="UP000225199">
    <property type="component" value="Unassembled WGS sequence"/>
</dbReference>
<protein>
    <submittedName>
        <fullName evidence="1">Uncharacterized protein</fullName>
    </submittedName>
</protein>
<dbReference type="InterPro" id="IPR035416">
    <property type="entry name" value="DUF5376"/>
</dbReference>